<dbReference type="InterPro" id="IPR016187">
    <property type="entry name" value="CTDL_fold"/>
</dbReference>
<dbReference type="PROSITE" id="PS50041">
    <property type="entry name" value="C_TYPE_LECTIN_2"/>
    <property type="match status" value="1"/>
</dbReference>
<evidence type="ECO:0000256" key="2">
    <source>
        <dbReference type="PROSITE-ProRule" id="PRU00076"/>
    </source>
</evidence>
<feature type="compositionally biased region" description="Basic and acidic residues" evidence="4">
    <location>
        <begin position="365"/>
        <end position="375"/>
    </location>
</feature>
<dbReference type="PROSITE" id="PS00022">
    <property type="entry name" value="EGF_1"/>
    <property type="match status" value="1"/>
</dbReference>
<evidence type="ECO:0000313" key="8">
    <source>
        <dbReference type="Proteomes" id="UP000694865"/>
    </source>
</evidence>
<comment type="caution">
    <text evidence="2">Lacks conserved residue(s) required for the propagation of feature annotation.</text>
</comment>
<feature type="compositionally biased region" description="Basic and acidic residues" evidence="4">
    <location>
        <begin position="533"/>
        <end position="542"/>
    </location>
</feature>
<keyword evidence="5" id="KW-1133">Transmembrane helix</keyword>
<organism evidence="8 9">
    <name type="scientific">Saccoglossus kowalevskii</name>
    <name type="common">Acorn worm</name>
    <dbReference type="NCBI Taxonomy" id="10224"/>
    <lineage>
        <taxon>Eukaryota</taxon>
        <taxon>Metazoa</taxon>
        <taxon>Hemichordata</taxon>
        <taxon>Enteropneusta</taxon>
        <taxon>Harrimaniidae</taxon>
        <taxon>Saccoglossus</taxon>
    </lineage>
</organism>
<dbReference type="Pfam" id="PF00059">
    <property type="entry name" value="Lectin_C"/>
    <property type="match status" value="1"/>
</dbReference>
<feature type="region of interest" description="Disordered" evidence="4">
    <location>
        <begin position="604"/>
        <end position="838"/>
    </location>
</feature>
<evidence type="ECO:0000313" key="9">
    <source>
        <dbReference type="RefSeq" id="XP_006819412.1"/>
    </source>
</evidence>
<evidence type="ECO:0000259" key="6">
    <source>
        <dbReference type="PROSITE" id="PS50026"/>
    </source>
</evidence>
<feature type="compositionally biased region" description="Low complexity" evidence="4">
    <location>
        <begin position="628"/>
        <end position="638"/>
    </location>
</feature>
<feature type="compositionally biased region" description="Basic and acidic residues" evidence="4">
    <location>
        <begin position="639"/>
        <end position="652"/>
    </location>
</feature>
<evidence type="ECO:0000256" key="4">
    <source>
        <dbReference type="SAM" id="MobiDB-lite"/>
    </source>
</evidence>
<evidence type="ECO:0000256" key="5">
    <source>
        <dbReference type="SAM" id="Phobius"/>
    </source>
</evidence>
<proteinExistence type="predicted"/>
<dbReference type="PROSITE" id="PS50026">
    <property type="entry name" value="EGF_3"/>
    <property type="match status" value="1"/>
</dbReference>
<gene>
    <name evidence="9" type="primary">LOC102807363</name>
</gene>
<reference evidence="9" key="1">
    <citation type="submission" date="2025-08" db="UniProtKB">
        <authorList>
            <consortium name="RefSeq"/>
        </authorList>
    </citation>
    <scope>IDENTIFICATION</scope>
    <source>
        <tissue evidence="9">Testes</tissue>
    </source>
</reference>
<dbReference type="InterPro" id="IPR001304">
    <property type="entry name" value="C-type_lectin-like"/>
</dbReference>
<feature type="coiled-coil region" evidence="3">
    <location>
        <begin position="1107"/>
        <end position="1169"/>
    </location>
</feature>
<keyword evidence="8" id="KW-1185">Reference proteome</keyword>
<keyword evidence="1 2" id="KW-1015">Disulfide bond</keyword>
<dbReference type="InterPro" id="IPR016186">
    <property type="entry name" value="C-type_lectin-like/link_sf"/>
</dbReference>
<keyword evidence="2" id="KW-0245">EGF-like domain</keyword>
<evidence type="ECO:0000256" key="1">
    <source>
        <dbReference type="ARBA" id="ARBA00023157"/>
    </source>
</evidence>
<keyword evidence="5" id="KW-0472">Membrane</keyword>
<dbReference type="SMART" id="SM00034">
    <property type="entry name" value="CLECT"/>
    <property type="match status" value="1"/>
</dbReference>
<dbReference type="PROSITE" id="PS00615">
    <property type="entry name" value="C_TYPE_LECTIN_1"/>
    <property type="match status" value="1"/>
</dbReference>
<sequence>MVGSQGEDIYFVEDGTYRIVDLELNWDDAQSYCETMGGRLTSIPTEGVERVLIDANHASIKANTWIGIRDYIEDDNNPLYTNFNESELTYSNWRRGQPDNGRENNEFCAVVSNTDYQWLDLDCSRVNRFICEILDVTTINPVTTTFTTVPASTVGPTTMERMTTVTPSTHEPTTVQHTTVTTKQTTVKTTRVPTTVTTSTTATPRRTTTPLTTERTTEAPVANATMSFQTKLIITSMAFMGLIPGSALWGYFIFIVGRKKAFNYERKAEKDTVAMDETVRQCSVKTNQTTVIGGEQCDSIDESKDGGDILKAGRNTGQQWDIETQDNNGDNLTRVEIEQEKLKANVAEEEKAEKRVNGDAPAVIELKDGVDEKNPTIEPLDSPASVIPEGGGTNDLSGDNTNRNVTDHDNQSERQDVVGNADGDNEFSSNEDGGSGEVKNLDSVDKECIQGPKDQDETVDDVNKASNDEHCVIEDTGDGVKYDNVSDNGDASGIMKKDVSIEDEVVQKVEDREEVLVNENDNKDGMNGSIGGNKEDNIKGDTGENVNNNNRTEEAVDAVNNDSNDTIEDTGLGMKNDNTSNNGDVIEIMKKDVSIEDEVVQNVEDRGLVNEGDNKDEINCCTGDNNEDNNVGEYVNNNNRDKDNDNECDKKVNMSNNGTNEDNTGDSQYCVDKDTSQVDSDQTTSNISDKNVTIEVGGGDDDDGNKNINDDETVTGDGEEETNNVLPQNEFVCDNEEHMTTSQIEENNDEEYKKENQTIVDEGEHTEQTDLGKYDGDRDGDTNGNGDDKKEQDKNAENEQAEGESSETESSKDMGDNYRFESDDKSETQVDPKERAGLVGSENMITVTMESQILSRRLCQWCKKKRGKSRSVGMDDQSGILENSQTSLEEINRARQGHRVVTPYINPAFWDRMEYQDERRANTASSDNSIRSTSPLQPSLHAHRLRGNEEMSILCYSGIETTTETRLESYTGYICCDGWETFPDCDIAICDPSCHVVQGVCIEPDVCDCISGWTGATCTEECSDDTWGPNCDSACLCENGAECDRFSDHKNYRPKQAFKYAVDKKVSDDQPILRGLPPSYSPPPPYQSNECVFMSNDTLRPQTASTDDGQQNELIDLEEEENEEEQETIAALPLSPETQGHVEDETQNLMALLEEIEEATANEKEAENEALRMSVVASLANDDHSKYAALNASRRASMKAKDERRRRLSKNLKYAIKLRDRGKLERSARDFKAAKIPDPDNDLVKAERILKEFKVKDGLLDAISRRELEELEWALRCVEENGFTESLHQEVTTAVQIVCTLRRLEKLRREILNLKQSIWEVHKYPTPKPEVHSVMKAVFVLLGKDEEDVKNWKQVQVLMGKLGRKSLRYLIMTCDIATIPAWRAQTANKILGKLTLDQVRDVSAGATTFYIWLCGMSNEVVMRARDFTADEGESEEAANIAQKYRRRLKKMRETGL</sequence>
<feature type="compositionally biased region" description="Acidic residues" evidence="4">
    <location>
        <begin position="710"/>
        <end position="722"/>
    </location>
</feature>
<feature type="compositionally biased region" description="Basic and acidic residues" evidence="4">
    <location>
        <begin position="347"/>
        <end position="357"/>
    </location>
</feature>
<dbReference type="Proteomes" id="UP000694865">
    <property type="component" value="Unplaced"/>
</dbReference>
<feature type="compositionally biased region" description="Polar residues" evidence="4">
    <location>
        <begin position="654"/>
        <end position="667"/>
    </location>
</feature>
<dbReference type="PANTHER" id="PTHR22803">
    <property type="entry name" value="MANNOSE, PHOSPHOLIPASE, LECTIN RECEPTOR RELATED"/>
    <property type="match status" value="1"/>
</dbReference>
<keyword evidence="3" id="KW-0175">Coiled coil</keyword>
<name>A0ABM0MHC1_SACKO</name>
<accession>A0ABM0MHC1</accession>
<keyword evidence="5" id="KW-0812">Transmembrane</keyword>
<dbReference type="Gene3D" id="3.10.100.10">
    <property type="entry name" value="Mannose-Binding Protein A, subunit A"/>
    <property type="match status" value="1"/>
</dbReference>
<evidence type="ECO:0000259" key="7">
    <source>
        <dbReference type="PROSITE" id="PS50041"/>
    </source>
</evidence>
<dbReference type="CDD" id="cd00037">
    <property type="entry name" value="CLECT"/>
    <property type="match status" value="1"/>
</dbReference>
<feature type="region of interest" description="Disordered" evidence="4">
    <location>
        <begin position="164"/>
        <end position="213"/>
    </location>
</feature>
<feature type="domain" description="EGF-like" evidence="6">
    <location>
        <begin position="986"/>
        <end position="1019"/>
    </location>
</feature>
<feature type="domain" description="C-type lectin" evidence="7">
    <location>
        <begin position="12"/>
        <end position="132"/>
    </location>
</feature>
<protein>
    <submittedName>
        <fullName evidence="9">Mucin-22-like</fullName>
    </submittedName>
</protein>
<evidence type="ECO:0000256" key="3">
    <source>
        <dbReference type="SAM" id="Coils"/>
    </source>
</evidence>
<dbReference type="SUPFAM" id="SSF56436">
    <property type="entry name" value="C-type lectin-like"/>
    <property type="match status" value="1"/>
</dbReference>
<feature type="compositionally biased region" description="Basic and acidic residues" evidence="4">
    <location>
        <begin position="405"/>
        <end position="416"/>
    </location>
</feature>
<feature type="compositionally biased region" description="Basic and acidic residues" evidence="4">
    <location>
        <begin position="439"/>
        <end position="481"/>
    </location>
</feature>
<dbReference type="GeneID" id="102807363"/>
<feature type="compositionally biased region" description="Polar residues" evidence="4">
    <location>
        <begin position="394"/>
        <end position="404"/>
    </location>
</feature>
<dbReference type="RefSeq" id="XP_006819412.1">
    <property type="nucleotide sequence ID" value="XM_006819349.1"/>
</dbReference>
<feature type="disulfide bond" evidence="2">
    <location>
        <begin position="1009"/>
        <end position="1018"/>
    </location>
</feature>
<feature type="compositionally biased region" description="Basic and acidic residues" evidence="4">
    <location>
        <begin position="809"/>
        <end position="836"/>
    </location>
</feature>
<dbReference type="InterPro" id="IPR018378">
    <property type="entry name" value="C-type_lectin_CS"/>
</dbReference>
<dbReference type="InterPro" id="IPR050111">
    <property type="entry name" value="C-type_lectin/snaclec_domain"/>
</dbReference>
<dbReference type="InterPro" id="IPR000742">
    <property type="entry name" value="EGF"/>
</dbReference>
<dbReference type="Gene3D" id="1.20.920.60">
    <property type="match status" value="1"/>
</dbReference>
<feature type="compositionally biased region" description="Polar residues" evidence="4">
    <location>
        <begin position="677"/>
        <end position="691"/>
    </location>
</feature>
<feature type="transmembrane region" description="Helical" evidence="5">
    <location>
        <begin position="232"/>
        <end position="257"/>
    </location>
</feature>
<feature type="compositionally biased region" description="Basic and acidic residues" evidence="4">
    <location>
        <begin position="604"/>
        <end position="618"/>
    </location>
</feature>
<feature type="region of interest" description="Disordered" evidence="4">
    <location>
        <begin position="347"/>
        <end position="491"/>
    </location>
</feature>
<feature type="region of interest" description="Disordered" evidence="4">
    <location>
        <begin position="520"/>
        <end position="549"/>
    </location>
</feature>
<dbReference type="Gene3D" id="2.170.300.10">
    <property type="entry name" value="Tie2 ligand-binding domain superfamily"/>
    <property type="match status" value="1"/>
</dbReference>
<feature type="compositionally biased region" description="Basic and acidic residues" evidence="4">
    <location>
        <begin position="750"/>
        <end position="797"/>
    </location>
</feature>